<dbReference type="Gene3D" id="3.30.200.20">
    <property type="entry name" value="Phosphorylase Kinase, domain 1"/>
    <property type="match status" value="1"/>
</dbReference>
<dbReference type="Pfam" id="PF01636">
    <property type="entry name" value="APH"/>
    <property type="match status" value="1"/>
</dbReference>
<gene>
    <name evidence="2" type="ORF">ACFOYW_14085</name>
</gene>
<reference evidence="3" key="1">
    <citation type="journal article" date="2019" name="Int. J. Syst. Evol. Microbiol.">
        <title>The Global Catalogue of Microorganisms (GCM) 10K type strain sequencing project: providing services to taxonomists for standard genome sequencing and annotation.</title>
        <authorList>
            <consortium name="The Broad Institute Genomics Platform"/>
            <consortium name="The Broad Institute Genome Sequencing Center for Infectious Disease"/>
            <person name="Wu L."/>
            <person name="Ma J."/>
        </authorList>
    </citation>
    <scope>NUCLEOTIDE SEQUENCE [LARGE SCALE GENOMIC DNA]</scope>
    <source>
        <strain evidence="3">CGMCC 1.10363</strain>
    </source>
</reference>
<organism evidence="2 3">
    <name type="scientific">Gryllotalpicola reticulitermitis</name>
    <dbReference type="NCBI Taxonomy" id="1184153"/>
    <lineage>
        <taxon>Bacteria</taxon>
        <taxon>Bacillati</taxon>
        <taxon>Actinomycetota</taxon>
        <taxon>Actinomycetes</taxon>
        <taxon>Micrococcales</taxon>
        <taxon>Microbacteriaceae</taxon>
        <taxon>Gryllotalpicola</taxon>
    </lineage>
</organism>
<name>A0ABV8Q942_9MICO</name>
<dbReference type="InterPro" id="IPR002575">
    <property type="entry name" value="Aminoglycoside_PTrfase"/>
</dbReference>
<evidence type="ECO:0000313" key="2">
    <source>
        <dbReference type="EMBL" id="MFC4244502.1"/>
    </source>
</evidence>
<protein>
    <submittedName>
        <fullName evidence="2">Phosphotransferase family protein</fullName>
    </submittedName>
</protein>
<proteinExistence type="predicted"/>
<dbReference type="RefSeq" id="WP_390230134.1">
    <property type="nucleotide sequence ID" value="NZ_JBHSCN010000006.1"/>
</dbReference>
<comment type="caution">
    <text evidence="2">The sequence shown here is derived from an EMBL/GenBank/DDBJ whole genome shotgun (WGS) entry which is preliminary data.</text>
</comment>
<dbReference type="EMBL" id="JBHSCN010000006">
    <property type="protein sequence ID" value="MFC4244502.1"/>
    <property type="molecule type" value="Genomic_DNA"/>
</dbReference>
<sequence>MTQWVGQQLGAPVVTVMPQLSGFSSGSADLVRAQNGRRAFVKAVSRTRNASTFELHRAEAAVMRRLPTQVRAPELLGVFDDDEWVALLLAEVAGEHPGRRGGADIVAVLDALAELPVAGGRLSTLPRLTDELAGAFDGWDRLIADGADGALPPAALGLRDRMVDASARAREAVDGEYLVHQDCRADNVLIDRTGAAWIIDWPWASIGARWIDALTYLLDVVMRAEPVDVDRYLNHAIFDGMSGADADAVLAGLAGAWYDLARRPASADMPTIRAFQKAEADAAVSWLSVRWA</sequence>
<dbReference type="Proteomes" id="UP001595900">
    <property type="component" value="Unassembled WGS sequence"/>
</dbReference>
<dbReference type="SUPFAM" id="SSF56112">
    <property type="entry name" value="Protein kinase-like (PK-like)"/>
    <property type="match status" value="1"/>
</dbReference>
<feature type="domain" description="Aminoglycoside phosphotransferase" evidence="1">
    <location>
        <begin position="24"/>
        <end position="237"/>
    </location>
</feature>
<keyword evidence="3" id="KW-1185">Reference proteome</keyword>
<accession>A0ABV8Q942</accession>
<evidence type="ECO:0000259" key="1">
    <source>
        <dbReference type="Pfam" id="PF01636"/>
    </source>
</evidence>
<dbReference type="Gene3D" id="3.90.1200.10">
    <property type="match status" value="1"/>
</dbReference>
<dbReference type="InterPro" id="IPR011009">
    <property type="entry name" value="Kinase-like_dom_sf"/>
</dbReference>
<evidence type="ECO:0000313" key="3">
    <source>
        <dbReference type="Proteomes" id="UP001595900"/>
    </source>
</evidence>